<keyword evidence="1" id="KW-0812">Transmembrane</keyword>
<organism evidence="3 4">
    <name type="scientific">Nitzschia inconspicua</name>
    <dbReference type="NCBI Taxonomy" id="303405"/>
    <lineage>
        <taxon>Eukaryota</taxon>
        <taxon>Sar</taxon>
        <taxon>Stramenopiles</taxon>
        <taxon>Ochrophyta</taxon>
        <taxon>Bacillariophyta</taxon>
        <taxon>Bacillariophyceae</taxon>
        <taxon>Bacillariophycidae</taxon>
        <taxon>Bacillariales</taxon>
        <taxon>Bacillariaceae</taxon>
        <taxon>Nitzschia</taxon>
    </lineage>
</organism>
<keyword evidence="4" id="KW-1185">Reference proteome</keyword>
<keyword evidence="1" id="KW-0472">Membrane</keyword>
<reference evidence="3" key="1">
    <citation type="journal article" date="2021" name="Sci. Rep.">
        <title>Diploid genomic architecture of Nitzschia inconspicua, an elite biomass production diatom.</title>
        <authorList>
            <person name="Oliver A."/>
            <person name="Podell S."/>
            <person name="Pinowska A."/>
            <person name="Traller J.C."/>
            <person name="Smith S.R."/>
            <person name="McClure R."/>
            <person name="Beliaev A."/>
            <person name="Bohutskyi P."/>
            <person name="Hill E.A."/>
            <person name="Rabines A."/>
            <person name="Zheng H."/>
            <person name="Allen L.Z."/>
            <person name="Kuo A."/>
            <person name="Grigoriev I.V."/>
            <person name="Allen A.E."/>
            <person name="Hazlebeck D."/>
            <person name="Allen E.E."/>
        </authorList>
    </citation>
    <scope>NUCLEOTIDE SEQUENCE</scope>
    <source>
        <strain evidence="3">Hildebrandi</strain>
    </source>
</reference>
<comment type="caution">
    <text evidence="3">The sequence shown here is derived from an EMBL/GenBank/DDBJ whole genome shotgun (WGS) entry which is preliminary data.</text>
</comment>
<dbReference type="OrthoDB" id="46053at2759"/>
<keyword evidence="2" id="KW-0732">Signal</keyword>
<feature type="transmembrane region" description="Helical" evidence="1">
    <location>
        <begin position="66"/>
        <end position="87"/>
    </location>
</feature>
<accession>A0A9K3LWW8</accession>
<sequence length="93" mass="9860">MYRLLVTLALCIASVSAFVAPLNNAVAHPAFAAREAPKLNLLENTMADFTSQVATSNMVASNVQDFGGYFFPVFGIVALAGLILFLAPPLVDE</sequence>
<evidence type="ECO:0000313" key="4">
    <source>
        <dbReference type="Proteomes" id="UP000693970"/>
    </source>
</evidence>
<feature type="signal peptide" evidence="2">
    <location>
        <begin position="1"/>
        <end position="17"/>
    </location>
</feature>
<keyword evidence="1" id="KW-1133">Transmembrane helix</keyword>
<proteinExistence type="predicted"/>
<feature type="chain" id="PRO_5039893120" description="Photosystem I reaction center subunit VIII" evidence="2">
    <location>
        <begin position="18"/>
        <end position="93"/>
    </location>
</feature>
<reference evidence="3" key="2">
    <citation type="submission" date="2021-04" db="EMBL/GenBank/DDBJ databases">
        <authorList>
            <person name="Podell S."/>
        </authorList>
    </citation>
    <scope>NUCLEOTIDE SEQUENCE</scope>
    <source>
        <strain evidence="3">Hildebrandi</strain>
    </source>
</reference>
<evidence type="ECO:0000313" key="3">
    <source>
        <dbReference type="EMBL" id="KAG7369812.1"/>
    </source>
</evidence>
<dbReference type="EMBL" id="JAGRRH010000005">
    <property type="protein sequence ID" value="KAG7369812.1"/>
    <property type="molecule type" value="Genomic_DNA"/>
</dbReference>
<dbReference type="AlphaFoldDB" id="A0A9K3LWW8"/>
<evidence type="ECO:0008006" key="5">
    <source>
        <dbReference type="Google" id="ProtNLM"/>
    </source>
</evidence>
<gene>
    <name evidence="3" type="ORF">IV203_027558</name>
</gene>
<evidence type="ECO:0000256" key="1">
    <source>
        <dbReference type="SAM" id="Phobius"/>
    </source>
</evidence>
<evidence type="ECO:0000256" key="2">
    <source>
        <dbReference type="SAM" id="SignalP"/>
    </source>
</evidence>
<dbReference type="Proteomes" id="UP000693970">
    <property type="component" value="Unassembled WGS sequence"/>
</dbReference>
<name>A0A9K3LWW8_9STRA</name>
<protein>
    <recommendedName>
        <fullName evidence="5">Photosystem I reaction center subunit VIII</fullName>
    </recommendedName>
</protein>